<sequence length="151" mass="16687">MNQINLIGNLTADPTLTVSQSNLSIVSFNIGVQRPFKDKQSGEYQSDFPRCKAFGKTAEIISEHFKKGSKIGLTGSVQTGSYEDKDGKKVYTTDVIVNQVTFVERKNQQNNSYKQAYGNNQPQQARGNPPVEPNPFENGGPVDVNDDDLPF</sequence>
<dbReference type="HAMAP" id="MF_00984">
    <property type="entry name" value="SSB"/>
    <property type="match status" value="1"/>
</dbReference>
<feature type="region of interest" description="Disordered" evidence="4">
    <location>
        <begin position="106"/>
        <end position="151"/>
    </location>
</feature>
<dbReference type="InterPro" id="IPR000424">
    <property type="entry name" value="Primosome_PriB/ssb"/>
</dbReference>
<dbReference type="EMBL" id="QUMW01000009">
    <property type="protein sequence ID" value="REG25272.1"/>
    <property type="molecule type" value="Genomic_DNA"/>
</dbReference>
<dbReference type="GO" id="GO:0006310">
    <property type="term" value="P:DNA recombination"/>
    <property type="evidence" value="ECO:0007669"/>
    <property type="project" value="UniProtKB-UniRule"/>
</dbReference>
<keyword evidence="1 2" id="KW-0238">DNA-binding</keyword>
<comment type="caution">
    <text evidence="5">The sequence shown here is derived from an EMBL/GenBank/DDBJ whole genome shotgun (WGS) entry which is preliminary data.</text>
</comment>
<accession>A0A3E0B2B0</accession>
<dbReference type="AlphaFoldDB" id="A0A3E0B2B0"/>
<evidence type="ECO:0000256" key="3">
    <source>
        <dbReference type="PIRNR" id="PIRNR002070"/>
    </source>
</evidence>
<dbReference type="CDD" id="cd04496">
    <property type="entry name" value="SSB_OBF"/>
    <property type="match status" value="1"/>
</dbReference>
<feature type="short sequence motif" description="Important for interaction with partner proteins" evidence="2">
    <location>
        <begin position="146"/>
        <end position="151"/>
    </location>
</feature>
<dbReference type="PANTHER" id="PTHR10302:SF27">
    <property type="entry name" value="SINGLE-STRANDED DNA-BINDING PROTEIN"/>
    <property type="match status" value="1"/>
</dbReference>
<dbReference type="GO" id="GO:0006260">
    <property type="term" value="P:DNA replication"/>
    <property type="evidence" value="ECO:0007669"/>
    <property type="project" value="UniProtKB-UniRule"/>
</dbReference>
<keyword evidence="6" id="KW-1185">Reference proteome</keyword>
<evidence type="ECO:0000256" key="2">
    <source>
        <dbReference type="HAMAP-Rule" id="MF_00984"/>
    </source>
</evidence>
<organism evidence="5 6">
    <name type="scientific">Jeotgalicoccus halotolerans</name>
    <dbReference type="NCBI Taxonomy" id="157227"/>
    <lineage>
        <taxon>Bacteria</taxon>
        <taxon>Bacillati</taxon>
        <taxon>Bacillota</taxon>
        <taxon>Bacilli</taxon>
        <taxon>Bacillales</taxon>
        <taxon>Staphylococcaceae</taxon>
        <taxon>Jeotgalicoccus</taxon>
    </lineage>
</organism>
<proteinExistence type="inferred from homology"/>
<dbReference type="PIRSF" id="PIRSF002070">
    <property type="entry name" value="SSB"/>
    <property type="match status" value="1"/>
</dbReference>
<dbReference type="GO" id="GO:0003697">
    <property type="term" value="F:single-stranded DNA binding"/>
    <property type="evidence" value="ECO:0007669"/>
    <property type="project" value="UniProtKB-UniRule"/>
</dbReference>
<keyword evidence="2" id="KW-0233">DNA recombination</keyword>
<dbReference type="Gene3D" id="2.40.50.140">
    <property type="entry name" value="Nucleic acid-binding proteins"/>
    <property type="match status" value="1"/>
</dbReference>
<dbReference type="PROSITE" id="PS50935">
    <property type="entry name" value="SSB"/>
    <property type="match status" value="1"/>
</dbReference>
<reference evidence="5 6" key="1">
    <citation type="submission" date="2018-08" db="EMBL/GenBank/DDBJ databases">
        <title>Genomic Encyclopedia of Type Strains, Phase IV (KMG-IV): sequencing the most valuable type-strain genomes for metagenomic binning, comparative biology and taxonomic classification.</title>
        <authorList>
            <person name="Goeker M."/>
        </authorList>
    </citation>
    <scope>NUCLEOTIDE SEQUENCE [LARGE SCALE GENOMIC DNA]</scope>
    <source>
        <strain evidence="5 6">DSM 17274</strain>
    </source>
</reference>
<keyword evidence="2" id="KW-0234">DNA repair</keyword>
<dbReference type="NCBIfam" id="TIGR00621">
    <property type="entry name" value="ssb"/>
    <property type="match status" value="1"/>
</dbReference>
<keyword evidence="2" id="KW-0235">DNA replication</keyword>
<keyword evidence="2" id="KW-0227">DNA damage</keyword>
<dbReference type="InterPro" id="IPR011344">
    <property type="entry name" value="ssDNA-bd"/>
</dbReference>
<evidence type="ECO:0000256" key="4">
    <source>
        <dbReference type="SAM" id="MobiDB-lite"/>
    </source>
</evidence>
<comment type="caution">
    <text evidence="2">Lacks conserved residue(s) required for the propagation of feature annotation.</text>
</comment>
<dbReference type="SUPFAM" id="SSF50249">
    <property type="entry name" value="Nucleic acid-binding proteins"/>
    <property type="match status" value="1"/>
</dbReference>
<evidence type="ECO:0000313" key="6">
    <source>
        <dbReference type="Proteomes" id="UP000257076"/>
    </source>
</evidence>
<evidence type="ECO:0000256" key="1">
    <source>
        <dbReference type="ARBA" id="ARBA00023125"/>
    </source>
</evidence>
<comment type="subunit">
    <text evidence="2">Homotetramer.</text>
</comment>
<dbReference type="PANTHER" id="PTHR10302">
    <property type="entry name" value="SINGLE-STRANDED DNA-BINDING PROTEIN"/>
    <property type="match status" value="1"/>
</dbReference>
<dbReference type="RefSeq" id="WP_115883974.1">
    <property type="nucleotide sequence ID" value="NZ_CBCSHX010000001.1"/>
</dbReference>
<dbReference type="GO" id="GO:0009295">
    <property type="term" value="C:nucleoid"/>
    <property type="evidence" value="ECO:0007669"/>
    <property type="project" value="TreeGrafter"/>
</dbReference>
<feature type="compositionally biased region" description="Polar residues" evidence="4">
    <location>
        <begin position="108"/>
        <end position="126"/>
    </location>
</feature>
<protein>
    <recommendedName>
        <fullName evidence="2 3">Single-stranded DNA-binding protein</fullName>
        <shortName evidence="2">SSB</shortName>
    </recommendedName>
</protein>
<name>A0A3E0B2B0_9STAP</name>
<dbReference type="InterPro" id="IPR012340">
    <property type="entry name" value="NA-bd_OB-fold"/>
</dbReference>
<comment type="function">
    <text evidence="2">Plays an important role in DNA replication, recombination and repair. Binds to ssDNA and to an array of partner proteins to recruit them to their sites of action during DNA metabolism.</text>
</comment>
<dbReference type="Pfam" id="PF00436">
    <property type="entry name" value="SSB"/>
    <property type="match status" value="1"/>
</dbReference>
<dbReference type="GO" id="GO:0006281">
    <property type="term" value="P:DNA repair"/>
    <property type="evidence" value="ECO:0007669"/>
    <property type="project" value="UniProtKB-UniRule"/>
</dbReference>
<dbReference type="Proteomes" id="UP000257076">
    <property type="component" value="Unassembled WGS sequence"/>
</dbReference>
<evidence type="ECO:0000313" key="5">
    <source>
        <dbReference type="EMBL" id="REG25272.1"/>
    </source>
</evidence>
<gene>
    <name evidence="5" type="ORF">DFR63_0298</name>
</gene>
<dbReference type="OrthoDB" id="9809878at2"/>